<proteinExistence type="predicted"/>
<evidence type="ECO:0000256" key="2">
    <source>
        <dbReference type="SAM" id="MobiDB-lite"/>
    </source>
</evidence>
<dbReference type="PROSITE" id="PS50896">
    <property type="entry name" value="LISH"/>
    <property type="match status" value="1"/>
</dbReference>
<evidence type="ECO:0000313" key="4">
    <source>
        <dbReference type="Proteomes" id="UP000825935"/>
    </source>
</evidence>
<name>A0A8T2QN41_CERRI</name>
<feature type="compositionally biased region" description="Low complexity" evidence="2">
    <location>
        <begin position="437"/>
        <end position="446"/>
    </location>
</feature>
<reference evidence="3" key="1">
    <citation type="submission" date="2021-08" db="EMBL/GenBank/DDBJ databases">
        <title>WGS assembly of Ceratopteris richardii.</title>
        <authorList>
            <person name="Marchant D.B."/>
            <person name="Chen G."/>
            <person name="Jenkins J."/>
            <person name="Shu S."/>
            <person name="Leebens-Mack J."/>
            <person name="Grimwood J."/>
            <person name="Schmutz J."/>
            <person name="Soltis P."/>
            <person name="Soltis D."/>
            <person name="Chen Z.-H."/>
        </authorList>
    </citation>
    <scope>NUCLEOTIDE SEQUENCE</scope>
    <source>
        <strain evidence="3">Whitten #5841</strain>
        <tissue evidence="3">Leaf</tissue>
    </source>
</reference>
<feature type="compositionally biased region" description="Basic and acidic residues" evidence="2">
    <location>
        <begin position="332"/>
        <end position="346"/>
    </location>
</feature>
<comment type="caution">
    <text evidence="3">The sequence shown here is derived from an EMBL/GenBank/DDBJ whole genome shotgun (WGS) entry which is preliminary data.</text>
</comment>
<evidence type="ECO:0000313" key="3">
    <source>
        <dbReference type="EMBL" id="KAH7285014.1"/>
    </source>
</evidence>
<accession>A0A8T2QN41</accession>
<dbReference type="EMBL" id="CM035438">
    <property type="protein sequence ID" value="KAH7285014.1"/>
    <property type="molecule type" value="Genomic_DNA"/>
</dbReference>
<dbReference type="OrthoDB" id="10594142at2759"/>
<keyword evidence="1" id="KW-0175">Coiled coil</keyword>
<dbReference type="InterPro" id="IPR006594">
    <property type="entry name" value="LisH"/>
</dbReference>
<feature type="compositionally biased region" description="Low complexity" evidence="2">
    <location>
        <begin position="92"/>
        <end position="103"/>
    </location>
</feature>
<feature type="region of interest" description="Disordered" evidence="2">
    <location>
        <begin position="423"/>
        <end position="478"/>
    </location>
</feature>
<evidence type="ECO:0000256" key="1">
    <source>
        <dbReference type="SAM" id="Coils"/>
    </source>
</evidence>
<protein>
    <submittedName>
        <fullName evidence="3">Uncharacterized protein</fullName>
    </submittedName>
</protein>
<feature type="coiled-coil region" evidence="1">
    <location>
        <begin position="53"/>
        <end position="83"/>
    </location>
</feature>
<dbReference type="AlphaFoldDB" id="A0A8T2QN41"/>
<feature type="region of interest" description="Disordered" evidence="2">
    <location>
        <begin position="92"/>
        <end position="116"/>
    </location>
</feature>
<dbReference type="Proteomes" id="UP000825935">
    <property type="component" value="Chromosome 33"/>
</dbReference>
<feature type="compositionally biased region" description="Low complexity" evidence="2">
    <location>
        <begin position="371"/>
        <end position="386"/>
    </location>
</feature>
<feature type="region of interest" description="Disordered" evidence="2">
    <location>
        <begin position="332"/>
        <end position="400"/>
    </location>
</feature>
<gene>
    <name evidence="3" type="ORF">KP509_33G007700</name>
</gene>
<keyword evidence="4" id="KW-1185">Reference proteome</keyword>
<organism evidence="3 4">
    <name type="scientific">Ceratopteris richardii</name>
    <name type="common">Triangle waterfern</name>
    <dbReference type="NCBI Taxonomy" id="49495"/>
    <lineage>
        <taxon>Eukaryota</taxon>
        <taxon>Viridiplantae</taxon>
        <taxon>Streptophyta</taxon>
        <taxon>Embryophyta</taxon>
        <taxon>Tracheophyta</taxon>
        <taxon>Polypodiopsida</taxon>
        <taxon>Polypodiidae</taxon>
        <taxon>Polypodiales</taxon>
        <taxon>Pteridineae</taxon>
        <taxon>Pteridaceae</taxon>
        <taxon>Parkerioideae</taxon>
        <taxon>Ceratopteris</taxon>
    </lineage>
</organism>
<sequence>MEDEFENEHEAFLVGRYLKENDLTETLECFLKETPIRVVPKMPEDMQSLPQILRDYQKDRQELKEKRRRLQQYEEILNLLFEELKDVYNFQSPPTASSSASPSVDHTEERSTSASIVTSSILENLSRPQDDDHVSCDLDGSDGQVIEKFCEQNSKRGPADKTSLMIPVILPKKGRLNNTNSSQGLCERGLDATEGIRSWRPEGQPVYSRGQALEHHYSHIRARRRRDQPLKYRQLANDEIMPKLSYSKKHVDGDTVDEVDASSGCAGSQYKSCGDNPSTDRLADSCITRESISTEKSHDYDEDDVTCDTQDFSIFRGSPEGHYDNQCAEAKVDQEEFHPHSHERTRVGRKKKLMSSDQGSYQQKDGHDRLSLGLSSESNSSWCPPSHTLPGSEESSGAVGTNRFLEPSLRNYDTCNLNYMGETNLNDGHRRERTNSSHRSLASNSSIDNGREEAARFSCVSDKNDEESQNDEDHADPTSLATETASLLERLLPLVADSSSIKSFMSNLDAWTSRSCPSDMHTHERGCHLRSQPYDVEAKRPQGKDMEPVSSHAYTATDDIMEEVSIDDASSVLIELEEIVGQTVDEILRRYVLVSPLPGTPADPI</sequence>